<feature type="region of interest" description="Disordered" evidence="1">
    <location>
        <begin position="226"/>
        <end position="250"/>
    </location>
</feature>
<dbReference type="Proteomes" id="UP001233271">
    <property type="component" value="Chromosome 2"/>
</dbReference>
<keyword evidence="3" id="KW-1185">Reference proteome</keyword>
<name>A0AA48L2M5_9TREE</name>
<reference evidence="2" key="1">
    <citation type="journal article" date="2023" name="BMC Genomics">
        <title>Chromosome-level genome assemblies of Cutaneotrichosporon spp. (Trichosporonales, Basidiomycota) reveal imbalanced evolution between nucleotide sequences and chromosome synteny.</title>
        <authorList>
            <person name="Kobayashi Y."/>
            <person name="Kayamori A."/>
            <person name="Aoki K."/>
            <person name="Shiwa Y."/>
            <person name="Matsutani M."/>
            <person name="Fujita N."/>
            <person name="Sugita T."/>
            <person name="Iwasaki W."/>
            <person name="Tanaka N."/>
            <person name="Takashima M."/>
        </authorList>
    </citation>
    <scope>NUCLEOTIDE SEQUENCE</scope>
    <source>
        <strain evidence="2">HIS019</strain>
    </source>
</reference>
<gene>
    <name evidence="2" type="ORF">CcaverHIS019_0209350</name>
</gene>
<dbReference type="AlphaFoldDB" id="A0AA48L2M5"/>
<evidence type="ECO:0000313" key="3">
    <source>
        <dbReference type="Proteomes" id="UP001233271"/>
    </source>
</evidence>
<protein>
    <submittedName>
        <fullName evidence="2">Uncharacterized protein</fullName>
    </submittedName>
</protein>
<organism evidence="2 3">
    <name type="scientific">Cutaneotrichosporon cavernicola</name>
    <dbReference type="NCBI Taxonomy" id="279322"/>
    <lineage>
        <taxon>Eukaryota</taxon>
        <taxon>Fungi</taxon>
        <taxon>Dikarya</taxon>
        <taxon>Basidiomycota</taxon>
        <taxon>Agaricomycotina</taxon>
        <taxon>Tremellomycetes</taxon>
        <taxon>Trichosporonales</taxon>
        <taxon>Trichosporonaceae</taxon>
        <taxon>Cutaneotrichosporon</taxon>
    </lineage>
</organism>
<dbReference type="GeneID" id="85493444"/>
<feature type="compositionally biased region" description="Basic and acidic residues" evidence="1">
    <location>
        <begin position="226"/>
        <end position="243"/>
    </location>
</feature>
<evidence type="ECO:0000313" key="2">
    <source>
        <dbReference type="EMBL" id="BEI89573.1"/>
    </source>
</evidence>
<dbReference type="EMBL" id="AP028213">
    <property type="protein sequence ID" value="BEI89573.1"/>
    <property type="molecule type" value="Genomic_DNA"/>
</dbReference>
<evidence type="ECO:0000256" key="1">
    <source>
        <dbReference type="SAM" id="MobiDB-lite"/>
    </source>
</evidence>
<accession>A0AA48L2M5</accession>
<dbReference type="KEGG" id="ccac:CcaHIS019_0209350"/>
<dbReference type="RefSeq" id="XP_060454839.1">
    <property type="nucleotide sequence ID" value="XM_060598002.1"/>
</dbReference>
<proteinExistence type="predicted"/>
<sequence>MRRAINLVSRARPICAQPLAVTSSRRILSTLRPRLAPSVFSARRHLSDLPDALPKLDLGVGEHVVVEARAGPSQSNAWAGHAQLALSGGAQALTLVIRSDPASASDEVWADAPEGKDHIKQWHADLVENLLGLLVAHLPTTPIKVVGLETVGRDGEEGEGYVKGWVETTVSQWCKLESDAAVDEIKEREENNGRDVYTLPETAAAIANAGKPMRNLQLISLAAFEGRPEEEKEQDHDHDHDHSCGPTCNH</sequence>